<name>A0A8S5R012_9CAUD</name>
<organism evidence="1">
    <name type="scientific">Siphoviridae sp. ctyvQ1</name>
    <dbReference type="NCBI Taxonomy" id="2826525"/>
    <lineage>
        <taxon>Viruses</taxon>
        <taxon>Duplodnaviria</taxon>
        <taxon>Heunggongvirae</taxon>
        <taxon>Uroviricota</taxon>
        <taxon>Caudoviricetes</taxon>
    </lineage>
</organism>
<evidence type="ECO:0000313" key="1">
    <source>
        <dbReference type="EMBL" id="DAE24514.1"/>
    </source>
</evidence>
<accession>A0A8S5R012</accession>
<reference evidence="1" key="1">
    <citation type="journal article" date="2021" name="Proc. Natl. Acad. Sci. U.S.A.">
        <title>A Catalog of Tens of Thousands of Viruses from Human Metagenomes Reveals Hidden Associations with Chronic Diseases.</title>
        <authorList>
            <person name="Tisza M.J."/>
            <person name="Buck C.B."/>
        </authorList>
    </citation>
    <scope>NUCLEOTIDE SEQUENCE</scope>
    <source>
        <strain evidence="1">CtyvQ1</strain>
    </source>
</reference>
<protein>
    <submittedName>
        <fullName evidence="1">Uncharacterized protein</fullName>
    </submittedName>
</protein>
<proteinExistence type="predicted"/>
<sequence length="38" mass="4447">MGYMVLAHNTERSSPSRSNLFTINFHKNTTKIIYLVMM</sequence>
<dbReference type="EMBL" id="BK015776">
    <property type="protein sequence ID" value="DAE24514.1"/>
    <property type="molecule type" value="Genomic_DNA"/>
</dbReference>